<dbReference type="KEGG" id="lgi:LOTGIDRAFT_106406"/>
<feature type="transmembrane region" description="Helical" evidence="5">
    <location>
        <begin position="12"/>
        <end position="33"/>
    </location>
</feature>
<feature type="transmembrane region" description="Helical" evidence="5">
    <location>
        <begin position="101"/>
        <end position="121"/>
    </location>
</feature>
<feature type="transmembrane region" description="Helical" evidence="5">
    <location>
        <begin position="270"/>
        <end position="289"/>
    </location>
</feature>
<accession>V4BK93</accession>
<dbReference type="GeneID" id="20230109"/>
<proteinExistence type="predicted"/>
<gene>
    <name evidence="7" type="ORF">LOTGIDRAFT_106406</name>
</gene>
<feature type="transmembrane region" description="Helical" evidence="5">
    <location>
        <begin position="69"/>
        <end position="89"/>
    </location>
</feature>
<evidence type="ECO:0000256" key="1">
    <source>
        <dbReference type="ARBA" id="ARBA00004141"/>
    </source>
</evidence>
<dbReference type="OMA" id="WFMLLSW"/>
<reference evidence="7 8" key="1">
    <citation type="journal article" date="2013" name="Nature">
        <title>Insights into bilaterian evolution from three spiralian genomes.</title>
        <authorList>
            <person name="Simakov O."/>
            <person name="Marletaz F."/>
            <person name="Cho S.J."/>
            <person name="Edsinger-Gonzales E."/>
            <person name="Havlak P."/>
            <person name="Hellsten U."/>
            <person name="Kuo D.H."/>
            <person name="Larsson T."/>
            <person name="Lv J."/>
            <person name="Arendt D."/>
            <person name="Savage R."/>
            <person name="Osoegawa K."/>
            <person name="de Jong P."/>
            <person name="Grimwood J."/>
            <person name="Chapman J.A."/>
            <person name="Shapiro H."/>
            <person name="Aerts A."/>
            <person name="Otillar R.P."/>
            <person name="Terry A.Y."/>
            <person name="Boore J.L."/>
            <person name="Grigoriev I.V."/>
            <person name="Lindberg D.R."/>
            <person name="Seaver E.C."/>
            <person name="Weisblat D.A."/>
            <person name="Putnam N.H."/>
            <person name="Rokhsar D.S."/>
        </authorList>
    </citation>
    <scope>NUCLEOTIDE SEQUENCE [LARGE SCALE GENOMIC DNA]</scope>
</reference>
<keyword evidence="3 5" id="KW-1133">Transmembrane helix</keyword>
<dbReference type="HOGENOM" id="CLU_001265_33_5_1"/>
<protein>
    <recommendedName>
        <fullName evidence="6">Major facilitator superfamily (MFS) profile domain-containing protein</fullName>
    </recommendedName>
</protein>
<evidence type="ECO:0000256" key="3">
    <source>
        <dbReference type="ARBA" id="ARBA00022989"/>
    </source>
</evidence>
<dbReference type="InterPro" id="IPR005829">
    <property type="entry name" value="Sugar_transporter_CS"/>
</dbReference>
<dbReference type="Gene3D" id="1.20.1250.20">
    <property type="entry name" value="MFS general substrate transporter like domains"/>
    <property type="match status" value="1"/>
</dbReference>
<feature type="non-terminal residue" evidence="7">
    <location>
        <position position="1"/>
    </location>
</feature>
<feature type="transmembrane region" description="Helical" evidence="5">
    <location>
        <begin position="295"/>
        <end position="317"/>
    </location>
</feature>
<dbReference type="Proteomes" id="UP000030746">
    <property type="component" value="Unassembled WGS sequence"/>
</dbReference>
<dbReference type="GO" id="GO:0022857">
    <property type="term" value="F:transmembrane transporter activity"/>
    <property type="evidence" value="ECO:0007669"/>
    <property type="project" value="InterPro"/>
</dbReference>
<dbReference type="PROSITE" id="PS00217">
    <property type="entry name" value="SUGAR_TRANSPORT_2"/>
    <property type="match status" value="1"/>
</dbReference>
<dbReference type="InterPro" id="IPR020846">
    <property type="entry name" value="MFS_dom"/>
</dbReference>
<dbReference type="EMBL" id="KB202619">
    <property type="protein sequence ID" value="ESO88999.1"/>
    <property type="molecule type" value="Genomic_DNA"/>
</dbReference>
<dbReference type="RefSeq" id="XP_009060048.1">
    <property type="nucleotide sequence ID" value="XM_009061800.1"/>
</dbReference>
<dbReference type="CTD" id="20230109"/>
<dbReference type="PROSITE" id="PS50850">
    <property type="entry name" value="MFS"/>
    <property type="match status" value="1"/>
</dbReference>
<feature type="transmembrane region" description="Helical" evidence="5">
    <location>
        <begin position="216"/>
        <end position="235"/>
    </location>
</feature>
<dbReference type="InterPro" id="IPR005828">
    <property type="entry name" value="MFS_sugar_transport-like"/>
</dbReference>
<keyword evidence="4 5" id="KW-0472">Membrane</keyword>
<comment type="subcellular location">
    <subcellularLocation>
        <location evidence="1">Membrane</location>
        <topology evidence="1">Multi-pass membrane protein</topology>
    </subcellularLocation>
</comment>
<feature type="transmembrane region" description="Helical" evidence="5">
    <location>
        <begin position="45"/>
        <end position="63"/>
    </location>
</feature>
<evidence type="ECO:0000313" key="8">
    <source>
        <dbReference type="Proteomes" id="UP000030746"/>
    </source>
</evidence>
<evidence type="ECO:0000313" key="7">
    <source>
        <dbReference type="EMBL" id="ESO88999.1"/>
    </source>
</evidence>
<keyword evidence="2 5" id="KW-0812">Transmembrane</keyword>
<sequence>VFQWDLVCEKRWIGFAITSIQMAGVLIGSIITGYSSDTFGRKTSFFASQLCLLVFNTITIFSISWKMFAVLRFFIGLAIGGVTTVSFPLAMEFVGPKWRGILGAIPAFSVGATLIPLFLWMVPDWKYFHVFNSVLCVIPLIGWFYVPESIRWLTVSGKIEEAEKIIRHIAKKNNTVPPNTGILKLIYEEEKANREKRKDYSYLDLVRTKEMAKRTAICSIAWYSAAFYCIALGVQNLSGNLFLNMFLLTVVEMPSHLIVLFSANTIGRRWAVAGFYYAAGALTLIAALVSVYGSVINGCAMVANLCVGTSWTVMMVFTTEQYPTVVRNLGYAASNTMARVGAIFSAQLISLVSNNNGLQFMPYIVFIFRKCL</sequence>
<dbReference type="OrthoDB" id="6262629at2759"/>
<dbReference type="AlphaFoldDB" id="V4BK93"/>
<evidence type="ECO:0000256" key="2">
    <source>
        <dbReference type="ARBA" id="ARBA00022692"/>
    </source>
</evidence>
<dbReference type="Pfam" id="PF00083">
    <property type="entry name" value="Sugar_tr"/>
    <property type="match status" value="1"/>
</dbReference>
<organism evidence="7 8">
    <name type="scientific">Lottia gigantea</name>
    <name type="common">Giant owl limpet</name>
    <dbReference type="NCBI Taxonomy" id="225164"/>
    <lineage>
        <taxon>Eukaryota</taxon>
        <taxon>Metazoa</taxon>
        <taxon>Spiralia</taxon>
        <taxon>Lophotrochozoa</taxon>
        <taxon>Mollusca</taxon>
        <taxon>Gastropoda</taxon>
        <taxon>Patellogastropoda</taxon>
        <taxon>Lottioidea</taxon>
        <taxon>Lottiidae</taxon>
        <taxon>Lottia</taxon>
    </lineage>
</organism>
<evidence type="ECO:0000256" key="4">
    <source>
        <dbReference type="ARBA" id="ARBA00023136"/>
    </source>
</evidence>
<name>V4BK93_LOTGI</name>
<dbReference type="SUPFAM" id="SSF103473">
    <property type="entry name" value="MFS general substrate transporter"/>
    <property type="match status" value="1"/>
</dbReference>
<feature type="transmembrane region" description="Helical" evidence="5">
    <location>
        <begin position="241"/>
        <end position="263"/>
    </location>
</feature>
<evidence type="ECO:0000256" key="5">
    <source>
        <dbReference type="SAM" id="Phobius"/>
    </source>
</evidence>
<dbReference type="InterPro" id="IPR036259">
    <property type="entry name" value="MFS_trans_sf"/>
</dbReference>
<dbReference type="PANTHER" id="PTHR24064">
    <property type="entry name" value="SOLUTE CARRIER FAMILY 22 MEMBER"/>
    <property type="match status" value="1"/>
</dbReference>
<feature type="domain" description="Major facilitator superfamily (MFS) profile" evidence="6">
    <location>
        <begin position="1"/>
        <end position="372"/>
    </location>
</feature>
<dbReference type="GO" id="GO:0016020">
    <property type="term" value="C:membrane"/>
    <property type="evidence" value="ECO:0007669"/>
    <property type="project" value="UniProtKB-SubCell"/>
</dbReference>
<evidence type="ECO:0000259" key="6">
    <source>
        <dbReference type="PROSITE" id="PS50850"/>
    </source>
</evidence>
<keyword evidence="8" id="KW-1185">Reference proteome</keyword>